<dbReference type="GeneID" id="102914277"/>
<dbReference type="Ensembl" id="ENSPEMT00000026165.2">
    <property type="protein sequence ID" value="ENSPEMP00000021803.1"/>
    <property type="gene ID" value="ENSPEMG00000019341.2"/>
</dbReference>
<reference evidence="2" key="3">
    <citation type="submission" date="2025-09" db="UniProtKB">
        <authorList>
            <consortium name="Ensembl"/>
        </authorList>
    </citation>
    <scope>IDENTIFICATION</scope>
</reference>
<keyword evidence="3" id="KW-1185">Reference proteome</keyword>
<dbReference type="AlphaFoldDB" id="A0A6I9M9F8"/>
<proteinExistence type="predicted"/>
<sequence>MCLERVRDEEPAQVYPEGPRRHHPSEVSARQSLNKRIHYMQNLRKEKKKLGKRFARPNPVPDPGILWTTD</sequence>
<dbReference type="GeneTree" id="ENSGT00660000097475"/>
<feature type="region of interest" description="Disordered" evidence="1">
    <location>
        <begin position="48"/>
        <end position="70"/>
    </location>
</feature>
<reference evidence="2 3" key="1">
    <citation type="submission" date="2018-10" db="EMBL/GenBank/DDBJ databases">
        <title>Improved assembly of the deer mouse Peromyscus maniculatus genome.</title>
        <authorList>
            <person name="Lassance J.-M."/>
            <person name="Hoekstra H.E."/>
        </authorList>
    </citation>
    <scope>NUCLEOTIDE SEQUENCE [LARGE SCALE GENOMIC DNA]</scope>
</reference>
<evidence type="ECO:0000313" key="3">
    <source>
        <dbReference type="Proteomes" id="UP000694547"/>
    </source>
</evidence>
<accession>A0A6I9M9F8</accession>
<organism evidence="2 3">
    <name type="scientific">Peromyscus maniculatus bairdii</name>
    <name type="common">Prairie deer mouse</name>
    <dbReference type="NCBI Taxonomy" id="230844"/>
    <lineage>
        <taxon>Eukaryota</taxon>
        <taxon>Metazoa</taxon>
        <taxon>Chordata</taxon>
        <taxon>Craniata</taxon>
        <taxon>Vertebrata</taxon>
        <taxon>Euteleostomi</taxon>
        <taxon>Mammalia</taxon>
        <taxon>Eutheria</taxon>
        <taxon>Euarchontoglires</taxon>
        <taxon>Glires</taxon>
        <taxon>Rodentia</taxon>
        <taxon>Myomorpha</taxon>
        <taxon>Muroidea</taxon>
        <taxon>Cricetidae</taxon>
        <taxon>Neotominae</taxon>
        <taxon>Peromyscus</taxon>
    </lineage>
</organism>
<dbReference type="CTD" id="100500938"/>
<dbReference type="RefSeq" id="XP_006992771.1">
    <property type="nucleotide sequence ID" value="XM_006992709.4"/>
</dbReference>
<feature type="region of interest" description="Disordered" evidence="1">
    <location>
        <begin position="1"/>
        <end position="33"/>
    </location>
</feature>
<evidence type="ECO:0000313" key="2">
    <source>
        <dbReference type="Ensembl" id="ENSPEMP00000021803.1"/>
    </source>
</evidence>
<evidence type="ECO:0000256" key="1">
    <source>
        <dbReference type="SAM" id="MobiDB-lite"/>
    </source>
</evidence>
<reference evidence="2" key="2">
    <citation type="submission" date="2025-08" db="UniProtKB">
        <authorList>
            <consortium name="Ensembl"/>
        </authorList>
    </citation>
    <scope>IDENTIFICATION</scope>
</reference>
<gene>
    <name evidence="2" type="primary">Ccdc179</name>
</gene>
<dbReference type="Proteomes" id="UP000694547">
    <property type="component" value="Chromosome 1"/>
</dbReference>
<dbReference type="OrthoDB" id="9799303at2759"/>
<protein>
    <submittedName>
        <fullName evidence="2">Coiled-coil domain containing 179</fullName>
    </submittedName>
</protein>
<name>A0A6I9M9F8_PERMB</name>
<feature type="compositionally biased region" description="Basic and acidic residues" evidence="1">
    <location>
        <begin position="1"/>
        <end position="10"/>
    </location>
</feature>